<accession>A0ABP6RMB9</accession>
<evidence type="ECO:0000256" key="1">
    <source>
        <dbReference type="ARBA" id="ARBA00022676"/>
    </source>
</evidence>
<protein>
    <recommendedName>
        <fullName evidence="4">Glycosyltransferase 2-like domain-containing protein</fullName>
    </recommendedName>
</protein>
<keyword evidence="6" id="KW-1185">Reference proteome</keyword>
<name>A0ABP6RMB9_9MICC</name>
<feature type="domain" description="Glycosyltransferase 2-like" evidence="4">
    <location>
        <begin position="689"/>
        <end position="805"/>
    </location>
</feature>
<dbReference type="Pfam" id="PF00535">
    <property type="entry name" value="Glycos_transf_2"/>
    <property type="match status" value="1"/>
</dbReference>
<feature type="compositionally biased region" description="Basic and acidic residues" evidence="3">
    <location>
        <begin position="8"/>
        <end position="18"/>
    </location>
</feature>
<dbReference type="PANTHER" id="PTHR22916:SF51">
    <property type="entry name" value="GLYCOSYLTRANSFERASE EPSH-RELATED"/>
    <property type="match status" value="1"/>
</dbReference>
<dbReference type="SUPFAM" id="SSF53448">
    <property type="entry name" value="Nucleotide-diphospho-sugar transferases"/>
    <property type="match status" value="1"/>
</dbReference>
<evidence type="ECO:0000313" key="6">
    <source>
        <dbReference type="Proteomes" id="UP001501736"/>
    </source>
</evidence>
<evidence type="ECO:0000259" key="4">
    <source>
        <dbReference type="Pfam" id="PF00535"/>
    </source>
</evidence>
<organism evidence="5 6">
    <name type="scientific">Nesterenkonia halobia</name>
    <dbReference type="NCBI Taxonomy" id="37922"/>
    <lineage>
        <taxon>Bacteria</taxon>
        <taxon>Bacillati</taxon>
        <taxon>Actinomycetota</taxon>
        <taxon>Actinomycetes</taxon>
        <taxon>Micrococcales</taxon>
        <taxon>Micrococcaceae</taxon>
        <taxon>Nesterenkonia</taxon>
    </lineage>
</organism>
<sequence length="1003" mass="108871">MRWIETPPAEHPEPDRPTDPAPDGVDAAVLNRVLDARGSLMTAVEEAHRRAADTLEVPADDHRPAAAMRRAGARAHRERAEAHRLRGRLLAEIAALPTSTLTELDAGELESLAVSDEPGDGALRPTGRVLAAALESSAELPDGEHGVSRPPLPVRVGVIGPAAVRAAFSGAADVVALTAGSWREEVETLDLVLFSSRLDPVAAGWDELVETVLPALRAHGVPTVFFAQHRLRTGRLPAAARACSHIVCLDADTAAHCRAEAPQGVDVAVVPAPVNPLRHTPIGTRPARTELVALTGMDQHGPAPHLDPAQDEHHLPPLVDGLLASGRPTALMQPAQAADPRAADWTVPSQYAPWTVPVEETRAADMTCGIDRLQRGMDVAATVQAVVDSQQLVDSRVLELLASGTLVVSTYNQGVNTYLPQVRIANSAEDVATMLETMTLEELRRAQGDGIRAAFADHHAVDVLRRICEHAGVAADLEAGGEAPRIETVLAVADRRTAALEADLRAQTHGPVELVTWDELTRRRADDAAAETVGSETALADVVLPVTADRRYAPTYAADHVVAFRLQQARVTAKLDGGAEETDAAAHRHHAGGLAALAGRTALGLSGWWRPTVAQLVSPGALLSSGRGRRIYALDHLGHRPAVETPAGDADVDPARVRRPLPDPAAGDDLAVAADRVRTTAGEHQLRLSVVVPVFNNGDHLRHKAFASLRRSTLFAQMHILLVDDGSTDPATVETVEDLAHTWPNVTAVHHPAGGSGSASRPRNTGLQLAATPYVTYLDPDDEELDDGYWELLERLEASPEADFALGTMAVWTHRHQVHDYHAWYADALEHRDGLFRVHPGSLAEVNFRPASIEAMVARTDWLQSLELVQPVGAVGQDTYFFQQMFHSTRAYAPVHRPVYTYYGAVETSTVNVVSPQYFRKYLILERERAAWLREAGLMDRYLAERFERFFATWYLEKFTRVPGEQRREAAAVLREIAAAYVDVDDYAWTSRAARRFFDEHGD</sequence>
<dbReference type="Proteomes" id="UP001501736">
    <property type="component" value="Unassembled WGS sequence"/>
</dbReference>
<keyword evidence="2" id="KW-0808">Transferase</keyword>
<dbReference type="Gene3D" id="3.90.550.10">
    <property type="entry name" value="Spore Coat Polysaccharide Biosynthesis Protein SpsA, Chain A"/>
    <property type="match status" value="1"/>
</dbReference>
<reference evidence="6" key="1">
    <citation type="journal article" date="2019" name="Int. J. Syst. Evol. Microbiol.">
        <title>The Global Catalogue of Microorganisms (GCM) 10K type strain sequencing project: providing services to taxonomists for standard genome sequencing and annotation.</title>
        <authorList>
            <consortium name="The Broad Institute Genomics Platform"/>
            <consortium name="The Broad Institute Genome Sequencing Center for Infectious Disease"/>
            <person name="Wu L."/>
            <person name="Ma J."/>
        </authorList>
    </citation>
    <scope>NUCLEOTIDE SEQUENCE [LARGE SCALE GENOMIC DNA]</scope>
    <source>
        <strain evidence="6">JCM 11483</strain>
    </source>
</reference>
<keyword evidence="1" id="KW-0328">Glycosyltransferase</keyword>
<dbReference type="RefSeq" id="WP_344721877.1">
    <property type="nucleotide sequence ID" value="NZ_BAAAYG010000014.1"/>
</dbReference>
<comment type="caution">
    <text evidence="5">The sequence shown here is derived from an EMBL/GenBank/DDBJ whole genome shotgun (WGS) entry which is preliminary data.</text>
</comment>
<dbReference type="PANTHER" id="PTHR22916">
    <property type="entry name" value="GLYCOSYLTRANSFERASE"/>
    <property type="match status" value="1"/>
</dbReference>
<dbReference type="CDD" id="cd00761">
    <property type="entry name" value="Glyco_tranf_GTA_type"/>
    <property type="match status" value="1"/>
</dbReference>
<dbReference type="InterPro" id="IPR001173">
    <property type="entry name" value="Glyco_trans_2-like"/>
</dbReference>
<proteinExistence type="predicted"/>
<dbReference type="InterPro" id="IPR029044">
    <property type="entry name" value="Nucleotide-diphossugar_trans"/>
</dbReference>
<evidence type="ECO:0000313" key="5">
    <source>
        <dbReference type="EMBL" id="GAA3287758.1"/>
    </source>
</evidence>
<evidence type="ECO:0000256" key="2">
    <source>
        <dbReference type="ARBA" id="ARBA00022679"/>
    </source>
</evidence>
<evidence type="ECO:0000256" key="3">
    <source>
        <dbReference type="SAM" id="MobiDB-lite"/>
    </source>
</evidence>
<gene>
    <name evidence="5" type="ORF">GCM10020260_24850</name>
</gene>
<feature type="region of interest" description="Disordered" evidence="3">
    <location>
        <begin position="1"/>
        <end position="24"/>
    </location>
</feature>
<dbReference type="EMBL" id="BAAAYG010000014">
    <property type="protein sequence ID" value="GAA3287758.1"/>
    <property type="molecule type" value="Genomic_DNA"/>
</dbReference>